<protein>
    <submittedName>
        <fullName evidence="2">Uncharacterized protein</fullName>
    </submittedName>
</protein>
<evidence type="ECO:0000256" key="1">
    <source>
        <dbReference type="SAM" id="MobiDB-lite"/>
    </source>
</evidence>
<reference evidence="2 3" key="1">
    <citation type="journal article" date="2016" name="Mol. Biol. Evol.">
        <title>Comparative Genomics of Early-Diverging Mushroom-Forming Fungi Provides Insights into the Origins of Lignocellulose Decay Capabilities.</title>
        <authorList>
            <person name="Nagy L.G."/>
            <person name="Riley R."/>
            <person name="Tritt A."/>
            <person name="Adam C."/>
            <person name="Daum C."/>
            <person name="Floudas D."/>
            <person name="Sun H."/>
            <person name="Yadav J.S."/>
            <person name="Pangilinan J."/>
            <person name="Larsson K.H."/>
            <person name="Matsuura K."/>
            <person name="Barry K."/>
            <person name="Labutti K."/>
            <person name="Kuo R."/>
            <person name="Ohm R.A."/>
            <person name="Bhattacharya S.S."/>
            <person name="Shirouzu T."/>
            <person name="Yoshinaga Y."/>
            <person name="Martin F.M."/>
            <person name="Grigoriev I.V."/>
            <person name="Hibbett D.S."/>
        </authorList>
    </citation>
    <scope>NUCLEOTIDE SEQUENCE [LARGE SCALE GENOMIC DNA]</scope>
    <source>
        <strain evidence="2 3">HHB12029</strain>
    </source>
</reference>
<dbReference type="EMBL" id="KV426237">
    <property type="protein sequence ID" value="KZV84175.1"/>
    <property type="molecule type" value="Genomic_DNA"/>
</dbReference>
<proteinExistence type="predicted"/>
<feature type="region of interest" description="Disordered" evidence="1">
    <location>
        <begin position="105"/>
        <end position="186"/>
    </location>
</feature>
<dbReference type="InParanoid" id="A0A165DBN9"/>
<feature type="compositionally biased region" description="Polar residues" evidence="1">
    <location>
        <begin position="306"/>
        <end position="323"/>
    </location>
</feature>
<gene>
    <name evidence="2" type="ORF">EXIGLDRAFT_727562</name>
</gene>
<name>A0A165DBN9_EXIGL</name>
<feature type="region of interest" description="Disordered" evidence="1">
    <location>
        <begin position="282"/>
        <end position="323"/>
    </location>
</feature>
<organism evidence="2 3">
    <name type="scientific">Exidia glandulosa HHB12029</name>
    <dbReference type="NCBI Taxonomy" id="1314781"/>
    <lineage>
        <taxon>Eukaryota</taxon>
        <taxon>Fungi</taxon>
        <taxon>Dikarya</taxon>
        <taxon>Basidiomycota</taxon>
        <taxon>Agaricomycotina</taxon>
        <taxon>Agaricomycetes</taxon>
        <taxon>Auriculariales</taxon>
        <taxon>Exidiaceae</taxon>
        <taxon>Exidia</taxon>
    </lineage>
</organism>
<feature type="compositionally biased region" description="Acidic residues" evidence="1">
    <location>
        <begin position="124"/>
        <end position="133"/>
    </location>
</feature>
<evidence type="ECO:0000313" key="3">
    <source>
        <dbReference type="Proteomes" id="UP000077266"/>
    </source>
</evidence>
<feature type="compositionally biased region" description="Polar residues" evidence="1">
    <location>
        <begin position="283"/>
        <end position="295"/>
    </location>
</feature>
<accession>A0A165DBN9</accession>
<dbReference type="AlphaFoldDB" id="A0A165DBN9"/>
<dbReference type="Proteomes" id="UP000077266">
    <property type="component" value="Unassembled WGS sequence"/>
</dbReference>
<sequence>MSGSESAPGSAYLSPHPLVLSQSPSYITIRKTTSTETTFYTSAEGAHVERIVETTEIHRVPAASVHPHATALQGQDLRHHRSSSVPEARQMARLAVSPVHQRSYPTHVAHHAPQSPYPASETSSSDEESEQEWDNTMTAGNAVTVHPSPQLPNPSATGLDLYGDGMSYSGGAPQPVGNSITASPHPAFHHNELSGDQSWAHGLLQQNAHAQFTTAKDEARSCPVSAVLRTEELPPSSWDMSNVFAPEQTMSVADYRNMPTSASSDGPNAVFDFSSGSYLDALGNSSNNGPPTTSHDNMHMHDHSIPNPNSSSGATEMWPNTTMSPTLRSADWAAVGHNDQPLSFDYNLNENGQALY</sequence>
<keyword evidence="3" id="KW-1185">Reference proteome</keyword>
<evidence type="ECO:0000313" key="2">
    <source>
        <dbReference type="EMBL" id="KZV84175.1"/>
    </source>
</evidence>